<dbReference type="GO" id="GO:0009306">
    <property type="term" value="P:protein secretion"/>
    <property type="evidence" value="ECO:0007669"/>
    <property type="project" value="InterPro"/>
</dbReference>
<evidence type="ECO:0000256" key="5">
    <source>
        <dbReference type="SAM" id="SignalP"/>
    </source>
</evidence>
<dbReference type="PANTHER" id="PTHR36985:SF1">
    <property type="entry name" value="TRANSLOCATION AND ASSEMBLY MODULE SUBUNIT TAMB"/>
    <property type="match status" value="1"/>
</dbReference>
<dbReference type="EMBL" id="FZOY01000004">
    <property type="protein sequence ID" value="SNS86393.1"/>
    <property type="molecule type" value="Genomic_DNA"/>
</dbReference>
<evidence type="ECO:0000256" key="2">
    <source>
        <dbReference type="ARBA" id="ARBA00022692"/>
    </source>
</evidence>
<feature type="domain" description="Translocation and assembly module TamB C-terminal" evidence="6">
    <location>
        <begin position="1158"/>
        <end position="1510"/>
    </location>
</feature>
<protein>
    <submittedName>
        <fullName evidence="7">Autotransporter secretion inner membrane protein TamB</fullName>
    </submittedName>
</protein>
<keyword evidence="3" id="KW-1133">Transmembrane helix</keyword>
<dbReference type="Proteomes" id="UP000198426">
    <property type="component" value="Unassembled WGS sequence"/>
</dbReference>
<dbReference type="InterPro" id="IPR007452">
    <property type="entry name" value="TamB_C"/>
</dbReference>
<reference evidence="7 8" key="1">
    <citation type="submission" date="2017-06" db="EMBL/GenBank/DDBJ databases">
        <authorList>
            <person name="Kim H.J."/>
            <person name="Triplett B.A."/>
        </authorList>
    </citation>
    <scope>NUCLEOTIDE SEQUENCE [LARGE SCALE GENOMIC DNA]</scope>
    <source>
        <strain evidence="7 8">DSM 29339</strain>
    </source>
</reference>
<evidence type="ECO:0000259" key="6">
    <source>
        <dbReference type="Pfam" id="PF04357"/>
    </source>
</evidence>
<dbReference type="RefSeq" id="WP_089233196.1">
    <property type="nucleotide sequence ID" value="NZ_FZOY01000004.1"/>
</dbReference>
<name>A0A239I062_9RHOB</name>
<keyword evidence="5" id="KW-0732">Signal</keyword>
<proteinExistence type="predicted"/>
<dbReference type="OrthoDB" id="7784409at2"/>
<gene>
    <name evidence="7" type="ORF">SAMN05421757_10499</name>
</gene>
<sequence>MTLVRYAAPTALILLVAAPAGAQDDDGGFIQRFLQDKLSSAGREVSISGFEGLLAGQARLGELTIADDDGVWLILRGAVLDWSRAALLRGNLSVSELSAEELIVVRKPIPGPDTAVPEAPSAEASGFALPELPVAIRVDKLAIERAELGEALLGQAAVLSLDGSVQLAGGDGSVDIRTARLDGPSDTISLQGAFANESRELSLDLALKEESGGLVGNLINLPGAPSLDLSVQGAGPLSDFGADIALRTDDQDRIAGTVTLTGTEAGGTDFAADIGGDITPLLPAEFHDFFGEDIRLATRGNRSAEGAIDLSELTLAAQSLSLEGSARIGADGLPEAFTLDGTMANRDGSALRLPVSGPGIFVDGVTLDASFDSATSDRWTLEADLAGLETETATLGSLDLNGEGTITTEPRSVTANLQFDLADLLLADAALAEAVGDALNGSAVLSWEDGAPLNISSLEVNGADYGLTVAGDLQTEGRSMQVDGEASLRADDLSRFSTISGQTLTGQVTADLTGTADVLGGQFDIALDLEGDGLSIGQETADRLLTEPVTLSTAVRRDTGGTTLDKFELRSRAITADAEGAVGGGTSDIGFTAALSDIGLVMPGQEGALTLSGDAREEAAGDWQVGLDLDGPWDLTGTVDGRVKSGESDVTLDLSLPDIAPLVPGHTGPVSVKGQAAETGAAGAWDLDLDVGGPYDLAAAVEGLYAPGETDVSLDLSLPDIAPLVPGHEGAVNLSGNAAETDTGGWLFQFGGTGPYEAELDLGGNIEPDQPGKISLSAGLPDIAPLVPSLSGPVRAEGTATDAGDGLWQIDFDAGGPLDAEASVDGVVGGGQSDLSLDVSVPDLSPLVPQLSGPLDASGTAKEIGDGRWDVDFDVDGPNGATAGIAGAVGSTGTDVDLSIAVPDVSPFAPGINGALRADASAAQAEDGAWDLAVDATGPYSSTVSAGGTYGNGASELSFEAAMPNVAPLAGSISGPLSLSGTASEAEAGAWNVAVDAGGPYNTTATVNGQVGNAATALDLALSVPSLSPFAPGVTGGVDATGSVRQQDNGYAVDLTTSGPQGASTAIGGTVASDFSTLDLSVNGNAPLGLANLAIQPAAILGTANFDLAVNGPPSLDAVSGTVTINGARLTTPGTPRGLDGINVQVNLNGQSLQLDASANGPDGGSLGAQGSLQLDTMNADLQATLNEFVLTDPLLYRTSLGGRVSVTGPLTGGATIDGRINVGRTEVQIPEGSLGYGGAIPDMTHIGEPGDVFLTRERAGLVVTEKDSGSGSGGGGGPVYNLNVQVNVPGPVFIRGRGLDTEMGGGLRVTGTTANPNPVGEIDVIRGRLDILGKRLDVDDGQVSLAGGLQPYIDITASSSQDDFEFVARISGPVDDPEFDLTSVPSLPEDEVLAHFLFNKGLDDLSPLQAVQLANAVATLSGRGGVGVLGNLREGLGLDDLDLATTAEGDTEVRAGKYISDNVYTEFVADSDGDTEVDINIDLTKNFTIKGTAESSGDSSIGIYWERDY</sequence>
<keyword evidence="2" id="KW-0812">Transmembrane</keyword>
<feature type="chain" id="PRO_5012308746" evidence="5">
    <location>
        <begin position="23"/>
        <end position="1510"/>
    </location>
</feature>
<evidence type="ECO:0000313" key="7">
    <source>
        <dbReference type="EMBL" id="SNS86393.1"/>
    </source>
</evidence>
<keyword evidence="8" id="KW-1185">Reference proteome</keyword>
<evidence type="ECO:0000256" key="4">
    <source>
        <dbReference type="ARBA" id="ARBA00023136"/>
    </source>
</evidence>
<dbReference type="Pfam" id="PF04357">
    <property type="entry name" value="TamB"/>
    <property type="match status" value="1"/>
</dbReference>
<accession>A0A239I062</accession>
<evidence type="ECO:0000256" key="3">
    <source>
        <dbReference type="ARBA" id="ARBA00022989"/>
    </source>
</evidence>
<comment type="subcellular location">
    <subcellularLocation>
        <location evidence="1">Membrane</location>
        <topology evidence="1">Single-pass membrane protein</topology>
    </subcellularLocation>
</comment>
<organism evidence="7 8">
    <name type="scientific">Tropicimonas sediminicola</name>
    <dbReference type="NCBI Taxonomy" id="1031541"/>
    <lineage>
        <taxon>Bacteria</taxon>
        <taxon>Pseudomonadati</taxon>
        <taxon>Pseudomonadota</taxon>
        <taxon>Alphaproteobacteria</taxon>
        <taxon>Rhodobacterales</taxon>
        <taxon>Roseobacteraceae</taxon>
        <taxon>Tropicimonas</taxon>
    </lineage>
</organism>
<dbReference type="GO" id="GO:0097347">
    <property type="term" value="C:TAM protein secretion complex"/>
    <property type="evidence" value="ECO:0007669"/>
    <property type="project" value="TreeGrafter"/>
</dbReference>
<evidence type="ECO:0000313" key="8">
    <source>
        <dbReference type="Proteomes" id="UP000198426"/>
    </source>
</evidence>
<keyword evidence="4" id="KW-0472">Membrane</keyword>
<feature type="signal peptide" evidence="5">
    <location>
        <begin position="1"/>
        <end position="22"/>
    </location>
</feature>
<dbReference type="GO" id="GO:0005886">
    <property type="term" value="C:plasma membrane"/>
    <property type="evidence" value="ECO:0007669"/>
    <property type="project" value="InterPro"/>
</dbReference>
<dbReference type="PANTHER" id="PTHR36985">
    <property type="entry name" value="TRANSLOCATION AND ASSEMBLY MODULE SUBUNIT TAMB"/>
    <property type="match status" value="1"/>
</dbReference>
<evidence type="ECO:0000256" key="1">
    <source>
        <dbReference type="ARBA" id="ARBA00004167"/>
    </source>
</evidence>